<dbReference type="Gene3D" id="3.40.720.10">
    <property type="entry name" value="Alkaline Phosphatase, subunit A"/>
    <property type="match status" value="1"/>
</dbReference>
<keyword evidence="3" id="KW-1185">Reference proteome</keyword>
<evidence type="ECO:0000259" key="1">
    <source>
        <dbReference type="Pfam" id="PF16356"/>
    </source>
</evidence>
<dbReference type="EMBL" id="JBHUPB010000004">
    <property type="protein sequence ID" value="MFD2966781.1"/>
    <property type="molecule type" value="Genomic_DNA"/>
</dbReference>
<accession>A0ABW6BF05</accession>
<dbReference type="InterPro" id="IPR032309">
    <property type="entry name" value="DUF4983"/>
</dbReference>
<reference evidence="3" key="1">
    <citation type="journal article" date="2019" name="Int. J. Syst. Evol. Microbiol.">
        <title>The Global Catalogue of Microorganisms (GCM) 10K type strain sequencing project: providing services to taxonomists for standard genome sequencing and annotation.</title>
        <authorList>
            <consortium name="The Broad Institute Genomics Platform"/>
            <consortium name="The Broad Institute Genome Sequencing Center for Infectious Disease"/>
            <person name="Wu L."/>
            <person name="Ma J."/>
        </authorList>
    </citation>
    <scope>NUCLEOTIDE SEQUENCE [LARGE SCALE GENOMIC DNA]</scope>
    <source>
        <strain evidence="3">KCTC 22814</strain>
    </source>
</reference>
<name>A0ABW6BF05_9SPHI</name>
<dbReference type="Proteomes" id="UP001597525">
    <property type="component" value="Unassembled WGS sequence"/>
</dbReference>
<evidence type="ECO:0000313" key="2">
    <source>
        <dbReference type="EMBL" id="MFD2966781.1"/>
    </source>
</evidence>
<dbReference type="Pfam" id="PF16356">
    <property type="entry name" value="DUF4983"/>
    <property type="match status" value="1"/>
</dbReference>
<evidence type="ECO:0000313" key="3">
    <source>
        <dbReference type="Proteomes" id="UP001597525"/>
    </source>
</evidence>
<organism evidence="2 3">
    <name type="scientific">Sphingobacterium bambusae</name>
    <dbReference type="NCBI Taxonomy" id="662858"/>
    <lineage>
        <taxon>Bacteria</taxon>
        <taxon>Pseudomonadati</taxon>
        <taxon>Bacteroidota</taxon>
        <taxon>Sphingobacteriia</taxon>
        <taxon>Sphingobacteriales</taxon>
        <taxon>Sphingobacteriaceae</taxon>
        <taxon>Sphingobacterium</taxon>
    </lineage>
</organism>
<comment type="caution">
    <text evidence="2">The sequence shown here is derived from an EMBL/GenBank/DDBJ whole genome shotgun (WGS) entry which is preliminary data.</text>
</comment>
<dbReference type="InterPro" id="IPR013320">
    <property type="entry name" value="ConA-like_dom_sf"/>
</dbReference>
<protein>
    <submittedName>
        <fullName evidence="2">LamG-like jellyroll fold domain-containing protein</fullName>
    </submittedName>
</protein>
<dbReference type="InterPro" id="IPR017850">
    <property type="entry name" value="Alkaline_phosphatase_core_sf"/>
</dbReference>
<dbReference type="Pfam" id="PF13385">
    <property type="entry name" value="Laminin_G_3"/>
    <property type="match status" value="1"/>
</dbReference>
<gene>
    <name evidence="2" type="ORF">ACFS7Y_05260</name>
</gene>
<dbReference type="SUPFAM" id="SSF49899">
    <property type="entry name" value="Concanavalin A-like lectins/glucanases"/>
    <property type="match status" value="1"/>
</dbReference>
<dbReference type="RefSeq" id="WP_320182482.1">
    <property type="nucleotide sequence ID" value="NZ_CP138332.1"/>
</dbReference>
<dbReference type="SUPFAM" id="SSF53649">
    <property type="entry name" value="Alkaline phosphatase-like"/>
    <property type="match status" value="1"/>
</dbReference>
<proteinExistence type="predicted"/>
<feature type="domain" description="DUF4983" evidence="1">
    <location>
        <begin position="469"/>
        <end position="562"/>
    </location>
</feature>
<sequence>MINFSRYFSVILVGAIILVGLDSCNKGFPNLLEEYGEAQDPAPVRDKVLLIVVESLSGPAVQRLEPTNLTLMGRNALVTYGGLTDASTSFEVTSESVWASLLTGVDGAKNGVTGTDISLLNKAMYPTIISRLADLNEARSSTFYTSSQQYAAVLGEDAADIVIEADDDQLLAKATIGLETDSADLQVLQLSALAQVSEDATSASYAQALEKIDLQIMTLVDAVKARTTYNNENWLIVITSAKGGMYEKDEVDYTAFGDPERETYCMFYSPRFSTKVTPRPSANDVPFSGNAVRYTYGGGNQVVGKLSDVSKLNMGAAEDWTINLFLRYNTAGSFYYYPSFFSKRAQGFSGPGWNMFLEGDYWGFNSSVAGQVFGKVINDGQWHALTVVIRRSGATDSVFTYTDGLAESSREVRASVNTSSLNNNAPLTLGYIAGDGNTDCDLSIANVQIYNKAFTPAEVRQYTGIVDVGESHPFWSDLEGYWPCYSDVNTTTLTDKTGNAGNFRLQGPTSWISFNELVAFFQPPISDSFYRMVPNAVDVPFVIYQWLGVSVEQAWGIDGKSWSPNYSQVRN</sequence>
<dbReference type="Gene3D" id="2.60.120.200">
    <property type="match status" value="1"/>
</dbReference>